<feature type="region of interest" description="Disordered" evidence="1">
    <location>
        <begin position="112"/>
        <end position="147"/>
    </location>
</feature>
<feature type="compositionally biased region" description="Basic residues" evidence="1">
    <location>
        <begin position="1"/>
        <end position="10"/>
    </location>
</feature>
<dbReference type="AlphaFoldDB" id="A0A2P5DHA2"/>
<name>A0A2P5DHA2_PARAD</name>
<dbReference type="EMBL" id="JXTB01000038">
    <property type="protein sequence ID" value="PON72678.1"/>
    <property type="molecule type" value="Genomic_DNA"/>
</dbReference>
<keyword evidence="3" id="KW-1185">Reference proteome</keyword>
<proteinExistence type="predicted"/>
<protein>
    <submittedName>
        <fullName evidence="2">Uncharacterized protein</fullName>
    </submittedName>
</protein>
<evidence type="ECO:0000313" key="2">
    <source>
        <dbReference type="EMBL" id="PON72678.1"/>
    </source>
</evidence>
<sequence length="147" mass="17647">MPPKTKRKRFEKGPRDLSEEEAAEEESSSEMTQSTRTTTFSTWGTRVWNRRETTLHRPRAFTSPILLKTRRRSESGRRSKWSIRSMSMAMESGSGYTLQVRSGRMDDIFRKREEEAKWVSPRSTEERERQERERERERELEREVGMR</sequence>
<comment type="caution">
    <text evidence="2">The sequence shown here is derived from an EMBL/GenBank/DDBJ whole genome shotgun (WGS) entry which is preliminary data.</text>
</comment>
<evidence type="ECO:0000313" key="3">
    <source>
        <dbReference type="Proteomes" id="UP000237105"/>
    </source>
</evidence>
<accession>A0A2P5DHA2</accession>
<evidence type="ECO:0000256" key="1">
    <source>
        <dbReference type="SAM" id="MobiDB-lite"/>
    </source>
</evidence>
<organism evidence="2 3">
    <name type="scientific">Parasponia andersonii</name>
    <name type="common">Sponia andersonii</name>
    <dbReference type="NCBI Taxonomy" id="3476"/>
    <lineage>
        <taxon>Eukaryota</taxon>
        <taxon>Viridiplantae</taxon>
        <taxon>Streptophyta</taxon>
        <taxon>Embryophyta</taxon>
        <taxon>Tracheophyta</taxon>
        <taxon>Spermatophyta</taxon>
        <taxon>Magnoliopsida</taxon>
        <taxon>eudicotyledons</taxon>
        <taxon>Gunneridae</taxon>
        <taxon>Pentapetalae</taxon>
        <taxon>rosids</taxon>
        <taxon>fabids</taxon>
        <taxon>Rosales</taxon>
        <taxon>Cannabaceae</taxon>
        <taxon>Parasponia</taxon>
    </lineage>
</organism>
<feature type="region of interest" description="Disordered" evidence="1">
    <location>
        <begin position="1"/>
        <end position="42"/>
    </location>
</feature>
<reference evidence="3" key="1">
    <citation type="submission" date="2016-06" db="EMBL/GenBank/DDBJ databases">
        <title>Parallel loss of symbiosis genes in relatives of nitrogen-fixing non-legume Parasponia.</title>
        <authorList>
            <person name="Van Velzen R."/>
            <person name="Holmer R."/>
            <person name="Bu F."/>
            <person name="Rutten L."/>
            <person name="Van Zeijl A."/>
            <person name="Liu W."/>
            <person name="Santuari L."/>
            <person name="Cao Q."/>
            <person name="Sharma T."/>
            <person name="Shen D."/>
            <person name="Roswanjaya Y."/>
            <person name="Wardhani T."/>
            <person name="Kalhor M.S."/>
            <person name="Jansen J."/>
            <person name="Van den Hoogen J."/>
            <person name="Gungor B."/>
            <person name="Hartog M."/>
            <person name="Hontelez J."/>
            <person name="Verver J."/>
            <person name="Yang W.-C."/>
            <person name="Schijlen E."/>
            <person name="Repin R."/>
            <person name="Schilthuizen M."/>
            <person name="Schranz E."/>
            <person name="Heidstra R."/>
            <person name="Miyata K."/>
            <person name="Fedorova E."/>
            <person name="Kohlen W."/>
            <person name="Bisseling T."/>
            <person name="Smit S."/>
            <person name="Geurts R."/>
        </authorList>
    </citation>
    <scope>NUCLEOTIDE SEQUENCE [LARGE SCALE GENOMIC DNA]</scope>
    <source>
        <strain evidence="3">cv. WU1-14</strain>
    </source>
</reference>
<gene>
    <name evidence="2" type="ORF">PanWU01x14_064440</name>
</gene>
<feature type="region of interest" description="Disordered" evidence="1">
    <location>
        <begin position="59"/>
        <end position="86"/>
    </location>
</feature>
<feature type="compositionally biased region" description="Low complexity" evidence="1">
    <location>
        <begin position="29"/>
        <end position="42"/>
    </location>
</feature>
<feature type="compositionally biased region" description="Acidic residues" evidence="1">
    <location>
        <begin position="18"/>
        <end position="28"/>
    </location>
</feature>
<dbReference type="OrthoDB" id="10373422at2759"/>
<dbReference type="Proteomes" id="UP000237105">
    <property type="component" value="Unassembled WGS sequence"/>
</dbReference>